<evidence type="ECO:0000256" key="4">
    <source>
        <dbReference type="ARBA" id="ARBA00022759"/>
    </source>
</evidence>
<dbReference type="Pfam" id="PF17917">
    <property type="entry name" value="RT_RNaseH"/>
    <property type="match status" value="1"/>
</dbReference>
<dbReference type="PANTHER" id="PTHR34072">
    <property type="entry name" value="ENZYMATIC POLYPROTEIN-RELATED"/>
    <property type="match status" value="1"/>
</dbReference>
<evidence type="ECO:0000259" key="8">
    <source>
        <dbReference type="Pfam" id="PF17917"/>
    </source>
</evidence>
<keyword evidence="2" id="KW-0548">Nucleotidyltransferase</keyword>
<feature type="region of interest" description="Disordered" evidence="7">
    <location>
        <begin position="1"/>
        <end position="22"/>
    </location>
</feature>
<evidence type="ECO:0000256" key="5">
    <source>
        <dbReference type="ARBA" id="ARBA00022801"/>
    </source>
</evidence>
<name>A0ABQ8MXE5_LABRO</name>
<comment type="caution">
    <text evidence="9">The sequence shown here is derived from an EMBL/GenBank/DDBJ whole genome shotgun (WGS) entry which is preliminary data.</text>
</comment>
<keyword evidence="6" id="KW-0695">RNA-directed DNA polymerase</keyword>
<organism evidence="9 10">
    <name type="scientific">Labeo rohita</name>
    <name type="common">Indian major carp</name>
    <name type="synonym">Cyprinus rohita</name>
    <dbReference type="NCBI Taxonomy" id="84645"/>
    <lineage>
        <taxon>Eukaryota</taxon>
        <taxon>Metazoa</taxon>
        <taxon>Chordata</taxon>
        <taxon>Craniata</taxon>
        <taxon>Vertebrata</taxon>
        <taxon>Euteleostomi</taxon>
        <taxon>Actinopterygii</taxon>
        <taxon>Neopterygii</taxon>
        <taxon>Teleostei</taxon>
        <taxon>Ostariophysi</taxon>
        <taxon>Cypriniformes</taxon>
        <taxon>Cyprinidae</taxon>
        <taxon>Labeoninae</taxon>
        <taxon>Labeonini</taxon>
        <taxon>Labeo</taxon>
    </lineage>
</organism>
<sequence>MDEKKEQLGGLPSNLHDKDNITSSEMVYSSSGSLCRTQQHGSPPKLFPCAFYSRKLTPAEQNYDVGNRELLAMKSALEEWRHWLEGSKHPFVILTDHKTLEYL</sequence>
<evidence type="ECO:0000256" key="7">
    <source>
        <dbReference type="SAM" id="MobiDB-lite"/>
    </source>
</evidence>
<evidence type="ECO:0000313" key="9">
    <source>
        <dbReference type="EMBL" id="KAI2667395.1"/>
    </source>
</evidence>
<dbReference type="InterPro" id="IPR043502">
    <property type="entry name" value="DNA/RNA_pol_sf"/>
</dbReference>
<evidence type="ECO:0000256" key="6">
    <source>
        <dbReference type="ARBA" id="ARBA00022918"/>
    </source>
</evidence>
<keyword evidence="10" id="KW-1185">Reference proteome</keyword>
<dbReference type="SUPFAM" id="SSF56672">
    <property type="entry name" value="DNA/RNA polymerases"/>
    <property type="match status" value="1"/>
</dbReference>
<proteinExistence type="predicted"/>
<evidence type="ECO:0000313" key="10">
    <source>
        <dbReference type="Proteomes" id="UP000830375"/>
    </source>
</evidence>
<evidence type="ECO:0000256" key="3">
    <source>
        <dbReference type="ARBA" id="ARBA00022722"/>
    </source>
</evidence>
<dbReference type="EMBL" id="JACTAM010000002">
    <property type="protein sequence ID" value="KAI2667395.1"/>
    <property type="molecule type" value="Genomic_DNA"/>
</dbReference>
<feature type="domain" description="Reverse transcriptase RNase H-like" evidence="8">
    <location>
        <begin position="33"/>
        <end position="103"/>
    </location>
</feature>
<protein>
    <submittedName>
        <fullName evidence="9">Transposon Tf2-8 polyprotein</fullName>
    </submittedName>
</protein>
<keyword evidence="5" id="KW-0378">Hydrolase</keyword>
<keyword evidence="1" id="KW-0808">Transferase</keyword>
<dbReference type="InterPro" id="IPR041373">
    <property type="entry name" value="RT_RNaseH"/>
</dbReference>
<evidence type="ECO:0000256" key="1">
    <source>
        <dbReference type="ARBA" id="ARBA00022679"/>
    </source>
</evidence>
<dbReference type="PANTHER" id="PTHR34072:SF42">
    <property type="entry name" value="INTEGRASE CATALYTIC DOMAIN-CONTAINING PROTEIN"/>
    <property type="match status" value="1"/>
</dbReference>
<evidence type="ECO:0000256" key="2">
    <source>
        <dbReference type="ARBA" id="ARBA00022695"/>
    </source>
</evidence>
<keyword evidence="4" id="KW-0255">Endonuclease</keyword>
<reference evidence="9 10" key="1">
    <citation type="submission" date="2022-01" db="EMBL/GenBank/DDBJ databases">
        <title>A high-quality chromosome-level genome assembly of rohu carp, Labeo rohita.</title>
        <authorList>
            <person name="Arick M.A. II"/>
            <person name="Hsu C.-Y."/>
            <person name="Magbanua Z."/>
            <person name="Pechanova O."/>
            <person name="Grover C."/>
            <person name="Miller E."/>
            <person name="Thrash A."/>
            <person name="Ezzel L."/>
            <person name="Alam S."/>
            <person name="Benzie J."/>
            <person name="Hamilton M."/>
            <person name="Karsi A."/>
            <person name="Lawrence M.L."/>
            <person name="Peterson D.G."/>
        </authorList>
    </citation>
    <scope>NUCLEOTIDE SEQUENCE [LARGE SCALE GENOMIC DNA]</scope>
    <source>
        <strain evidence="10">BAU-BD-2019</strain>
        <tissue evidence="9">Blood</tissue>
    </source>
</reference>
<dbReference type="Proteomes" id="UP000830375">
    <property type="component" value="Unassembled WGS sequence"/>
</dbReference>
<gene>
    <name evidence="9" type="ORF">H4Q32_003864</name>
</gene>
<accession>A0ABQ8MXE5</accession>
<keyword evidence="3" id="KW-0540">Nuclease</keyword>